<dbReference type="Proteomes" id="UP000288052">
    <property type="component" value="Unassembled WGS sequence"/>
</dbReference>
<gene>
    <name evidence="1" type="ORF">D2E22_0102</name>
</gene>
<name>A0A430F9X4_9BIFI</name>
<evidence type="ECO:0000313" key="2">
    <source>
        <dbReference type="Proteomes" id="UP000288052"/>
    </source>
</evidence>
<keyword evidence="2" id="KW-1185">Reference proteome</keyword>
<dbReference type="AlphaFoldDB" id="A0A430F9X4"/>
<protein>
    <submittedName>
        <fullName evidence="1">Uncharacterized protein</fullName>
    </submittedName>
</protein>
<dbReference type="RefSeq" id="WP_126031182.1">
    <property type="nucleotide sequence ID" value="NZ_QXGI01000001.1"/>
</dbReference>
<reference evidence="1 2" key="1">
    <citation type="submission" date="2018-09" db="EMBL/GenBank/DDBJ databases">
        <title>Characterization of the phylogenetic diversity of five novel species belonging to the genus Bifidobacterium.</title>
        <authorList>
            <person name="Lugli G.A."/>
            <person name="Duranti S."/>
            <person name="Milani C."/>
        </authorList>
    </citation>
    <scope>NUCLEOTIDE SEQUENCE [LARGE SCALE GENOMIC DNA]</scope>
    <source>
        <strain evidence="1 2">2020B</strain>
    </source>
</reference>
<organism evidence="1 2">
    <name type="scientific">Bifidobacterium castoris</name>
    <dbReference type="NCBI Taxonomy" id="2306972"/>
    <lineage>
        <taxon>Bacteria</taxon>
        <taxon>Bacillati</taxon>
        <taxon>Actinomycetota</taxon>
        <taxon>Actinomycetes</taxon>
        <taxon>Bifidobacteriales</taxon>
        <taxon>Bifidobacteriaceae</taxon>
        <taxon>Bifidobacterium</taxon>
    </lineage>
</organism>
<accession>A0A430F9X4</accession>
<dbReference type="EMBL" id="QXGI01000001">
    <property type="protein sequence ID" value="RSX49641.1"/>
    <property type="molecule type" value="Genomic_DNA"/>
</dbReference>
<comment type="caution">
    <text evidence="1">The sequence shown here is derived from an EMBL/GenBank/DDBJ whole genome shotgun (WGS) entry which is preliminary data.</text>
</comment>
<evidence type="ECO:0000313" key="1">
    <source>
        <dbReference type="EMBL" id="RSX49641.1"/>
    </source>
</evidence>
<proteinExistence type="predicted"/>
<sequence>MDTLRVRACRTGAWSGFHASHDSTDAKRAFFECIRGMDVKFCATFMAKCNAYEYVKSRGDLWLCKYTLSAMPEAS</sequence>